<organism evidence="1 2">
    <name type="scientific">Deinococcus carri</name>
    <dbReference type="NCBI Taxonomy" id="1211323"/>
    <lineage>
        <taxon>Bacteria</taxon>
        <taxon>Thermotogati</taxon>
        <taxon>Deinococcota</taxon>
        <taxon>Deinococci</taxon>
        <taxon>Deinococcales</taxon>
        <taxon>Deinococcaceae</taxon>
        <taxon>Deinococcus</taxon>
    </lineage>
</organism>
<gene>
    <name evidence="1" type="ORF">Dcar01_03602</name>
</gene>
<accession>A0ABP9WCI1</accession>
<sequence length="121" mass="13192">MRLLLLALAAAVLLLYVTFGLRLGYVTLTPTQLLNAQGQNRYTFQLYEDGKSVGVTGTCTARSGHATLRLLAPDGTQIAGQSCPRGTWSLNLRGSGQPGLYRLLVDFDHYTGTMNLTETRE</sequence>
<evidence type="ECO:0000313" key="2">
    <source>
        <dbReference type="Proteomes" id="UP001401887"/>
    </source>
</evidence>
<reference evidence="1 2" key="1">
    <citation type="submission" date="2024-02" db="EMBL/GenBank/DDBJ databases">
        <title>Deinococcus carri NBRC 110142.</title>
        <authorList>
            <person name="Ichikawa N."/>
            <person name="Katano-Makiyama Y."/>
            <person name="Hidaka K."/>
        </authorList>
    </citation>
    <scope>NUCLEOTIDE SEQUENCE [LARGE SCALE GENOMIC DNA]</scope>
    <source>
        <strain evidence="1 2">NBRC 110142</strain>
    </source>
</reference>
<comment type="caution">
    <text evidence="1">The sequence shown here is derived from an EMBL/GenBank/DDBJ whole genome shotgun (WGS) entry which is preliminary data.</text>
</comment>
<dbReference type="RefSeq" id="WP_345468021.1">
    <property type="nucleotide sequence ID" value="NZ_BAABRP010000025.1"/>
</dbReference>
<dbReference type="Proteomes" id="UP001401887">
    <property type="component" value="Unassembled WGS sequence"/>
</dbReference>
<dbReference type="EMBL" id="BAABRP010000025">
    <property type="protein sequence ID" value="GAA5514841.1"/>
    <property type="molecule type" value="Genomic_DNA"/>
</dbReference>
<evidence type="ECO:0000313" key="1">
    <source>
        <dbReference type="EMBL" id="GAA5514841.1"/>
    </source>
</evidence>
<name>A0ABP9WCI1_9DEIO</name>
<protein>
    <submittedName>
        <fullName evidence="1">Uncharacterized protein</fullName>
    </submittedName>
</protein>
<proteinExistence type="predicted"/>
<keyword evidence="2" id="KW-1185">Reference proteome</keyword>